<feature type="domain" description="Phosphatidic acid phosphatase type 2/haloperoxidase" evidence="1">
    <location>
        <begin position="75"/>
        <end position="187"/>
    </location>
</feature>
<dbReference type="Pfam" id="PF01569">
    <property type="entry name" value="PAP2"/>
    <property type="match status" value="1"/>
</dbReference>
<dbReference type="SMART" id="SM00014">
    <property type="entry name" value="acidPPc"/>
    <property type="match status" value="1"/>
</dbReference>
<organism evidence="2 3">
    <name type="scientific">Sphingomonas kaistensis</name>
    <dbReference type="NCBI Taxonomy" id="298708"/>
    <lineage>
        <taxon>Bacteria</taxon>
        <taxon>Pseudomonadati</taxon>
        <taxon>Pseudomonadota</taxon>
        <taxon>Alphaproteobacteria</taxon>
        <taxon>Sphingomonadales</taxon>
        <taxon>Sphingomonadaceae</taxon>
        <taxon>Sphingomonas</taxon>
    </lineage>
</organism>
<comment type="caution">
    <text evidence="2">The sequence shown here is derived from an EMBL/GenBank/DDBJ whole genome shotgun (WGS) entry which is preliminary data.</text>
</comment>
<name>A0A7X5Y728_9SPHN</name>
<dbReference type="CDD" id="cd01610">
    <property type="entry name" value="PAP2_like"/>
    <property type="match status" value="1"/>
</dbReference>
<sequence>MTQLKNLPDIEPVVPAEDVDTAVADALVPYAEDAAVKALGAVAELSDQEPLYAAAAGVLATAVVLRDGPTWRTGTRILAAHLLATALRGVVKAMVDRTRPEAAARRGDYVLREGERQESDFNSFPSGHTAGAVAVAMAVGRDHPGARWPAFALGTLTGAAQVVRSRHYISDVVAGAVIGIAAELLVDAVITKASKI</sequence>
<dbReference type="Gene3D" id="1.20.144.10">
    <property type="entry name" value="Phosphatidic acid phosphatase type 2/haloperoxidase"/>
    <property type="match status" value="1"/>
</dbReference>
<dbReference type="InterPro" id="IPR000326">
    <property type="entry name" value="PAP2/HPO"/>
</dbReference>
<dbReference type="PANTHER" id="PTHR14969">
    <property type="entry name" value="SPHINGOSINE-1-PHOSPHATE PHOSPHOHYDROLASE"/>
    <property type="match status" value="1"/>
</dbReference>
<proteinExistence type="predicted"/>
<protein>
    <submittedName>
        <fullName evidence="2">Membrane-associated phospholipid phosphatase</fullName>
    </submittedName>
</protein>
<evidence type="ECO:0000259" key="1">
    <source>
        <dbReference type="SMART" id="SM00014"/>
    </source>
</evidence>
<dbReference type="RefSeq" id="WP_168069276.1">
    <property type="nucleotide sequence ID" value="NZ_JAATJC010000001.1"/>
</dbReference>
<dbReference type="AlphaFoldDB" id="A0A7X5Y728"/>
<evidence type="ECO:0000313" key="3">
    <source>
        <dbReference type="Proteomes" id="UP000558192"/>
    </source>
</evidence>
<reference evidence="2 3" key="1">
    <citation type="submission" date="2020-03" db="EMBL/GenBank/DDBJ databases">
        <title>Genomic Encyclopedia of Type Strains, Phase IV (KMG-IV): sequencing the most valuable type-strain genomes for metagenomic binning, comparative biology and taxonomic classification.</title>
        <authorList>
            <person name="Goeker M."/>
        </authorList>
    </citation>
    <scope>NUCLEOTIDE SEQUENCE [LARGE SCALE GENOMIC DNA]</scope>
    <source>
        <strain evidence="2 3">DSM 16846</strain>
    </source>
</reference>
<gene>
    <name evidence="2" type="ORF">GGQ97_002019</name>
</gene>
<dbReference type="PANTHER" id="PTHR14969:SF13">
    <property type="entry name" value="AT30094P"/>
    <property type="match status" value="1"/>
</dbReference>
<evidence type="ECO:0000313" key="2">
    <source>
        <dbReference type="EMBL" id="NJC06226.1"/>
    </source>
</evidence>
<keyword evidence="3" id="KW-1185">Reference proteome</keyword>
<dbReference type="Proteomes" id="UP000558192">
    <property type="component" value="Unassembled WGS sequence"/>
</dbReference>
<dbReference type="InterPro" id="IPR036938">
    <property type="entry name" value="PAP2/HPO_sf"/>
</dbReference>
<dbReference type="SUPFAM" id="SSF48317">
    <property type="entry name" value="Acid phosphatase/Vanadium-dependent haloperoxidase"/>
    <property type="match status" value="1"/>
</dbReference>
<dbReference type="EMBL" id="JAATJC010000001">
    <property type="protein sequence ID" value="NJC06226.1"/>
    <property type="molecule type" value="Genomic_DNA"/>
</dbReference>
<accession>A0A7X5Y728</accession>